<evidence type="ECO:0000313" key="2">
    <source>
        <dbReference type="EMBL" id="OIQ78098.1"/>
    </source>
</evidence>
<feature type="compositionally biased region" description="Gly residues" evidence="1">
    <location>
        <begin position="200"/>
        <end position="210"/>
    </location>
</feature>
<sequence>MRDLERTRRTEVVQHVGEVGRLQVFVRCEQQRGALPGRAARQACHGVPVDHEGLAAAPQQRALAGRHVPAHEDLREQPVPVALLLDRQVLDGRASRPVDELDGPVEELADRQGLGGALLEPPHVHQPGGDHLPDVDAGHARERQEHAATPGHFDDQPDRAGSPARPEQHDDVAHAPDQVADGVEDGGAGEARDEDPGSRGAHGGQPSGGG</sequence>
<evidence type="ECO:0000256" key="1">
    <source>
        <dbReference type="SAM" id="MobiDB-lite"/>
    </source>
</evidence>
<dbReference type="AlphaFoldDB" id="A0A1J5Q491"/>
<comment type="caution">
    <text evidence="2">The sequence shown here is derived from an EMBL/GenBank/DDBJ whole genome shotgun (WGS) entry which is preliminary data.</text>
</comment>
<organism evidence="2">
    <name type="scientific">mine drainage metagenome</name>
    <dbReference type="NCBI Taxonomy" id="410659"/>
    <lineage>
        <taxon>unclassified sequences</taxon>
        <taxon>metagenomes</taxon>
        <taxon>ecological metagenomes</taxon>
    </lineage>
</organism>
<name>A0A1J5Q491_9ZZZZ</name>
<proteinExistence type="predicted"/>
<protein>
    <submittedName>
        <fullName evidence="2">Uncharacterized protein</fullName>
    </submittedName>
</protein>
<dbReference type="EMBL" id="MLJW01001470">
    <property type="protein sequence ID" value="OIQ78098.1"/>
    <property type="molecule type" value="Genomic_DNA"/>
</dbReference>
<gene>
    <name evidence="2" type="ORF">GALL_402070</name>
</gene>
<reference evidence="2" key="1">
    <citation type="submission" date="2016-10" db="EMBL/GenBank/DDBJ databases">
        <title>Sequence of Gallionella enrichment culture.</title>
        <authorList>
            <person name="Poehlein A."/>
            <person name="Muehling M."/>
            <person name="Daniel R."/>
        </authorList>
    </citation>
    <scope>NUCLEOTIDE SEQUENCE</scope>
</reference>
<accession>A0A1J5Q491</accession>
<feature type="region of interest" description="Disordered" evidence="1">
    <location>
        <begin position="116"/>
        <end position="210"/>
    </location>
</feature>
<feature type="compositionally biased region" description="Basic and acidic residues" evidence="1">
    <location>
        <begin position="131"/>
        <end position="158"/>
    </location>
</feature>